<reference evidence="3" key="2">
    <citation type="submission" date="2025-09" db="UniProtKB">
        <authorList>
            <consortium name="Ensembl"/>
        </authorList>
    </citation>
    <scope>IDENTIFICATION</scope>
</reference>
<evidence type="ECO:0000313" key="4">
    <source>
        <dbReference type="Proteomes" id="UP000261540"/>
    </source>
</evidence>
<dbReference type="PANTHER" id="PTHR34340:SF1">
    <property type="entry name" value="MELANOREGULIN"/>
    <property type="match status" value="1"/>
</dbReference>
<reference evidence="3" key="1">
    <citation type="submission" date="2025-08" db="UniProtKB">
        <authorList>
            <consortium name="Ensembl"/>
        </authorList>
    </citation>
    <scope>IDENTIFICATION</scope>
</reference>
<dbReference type="Proteomes" id="UP000261540">
    <property type="component" value="Unplaced"/>
</dbReference>
<evidence type="ECO:0000256" key="2">
    <source>
        <dbReference type="SAM" id="SignalP"/>
    </source>
</evidence>
<dbReference type="InterPro" id="IPR031638">
    <property type="entry name" value="Melanoregulin"/>
</dbReference>
<feature type="region of interest" description="Disordered" evidence="1">
    <location>
        <begin position="215"/>
        <end position="248"/>
    </location>
</feature>
<proteinExistence type="predicted"/>
<evidence type="ECO:0000256" key="1">
    <source>
        <dbReference type="SAM" id="MobiDB-lite"/>
    </source>
</evidence>
<dbReference type="AlphaFoldDB" id="A0A3B3SMT4"/>
<dbReference type="Ensembl" id="ENSPKIT00000012504.1">
    <property type="protein sequence ID" value="ENSPKIP00000031653.1"/>
    <property type="gene ID" value="ENSPKIG00000012054.1"/>
</dbReference>
<dbReference type="GO" id="GO:0032402">
    <property type="term" value="P:melanosome transport"/>
    <property type="evidence" value="ECO:0007669"/>
    <property type="project" value="InterPro"/>
</dbReference>
<dbReference type="PANTHER" id="PTHR34340">
    <property type="entry name" value="MELANOREGULIN"/>
    <property type="match status" value="1"/>
</dbReference>
<sequence length="248" mass="28272">MDLICYNHIKLAHVLLWLLPVRVAHSHVSEKCDPKVNPYSLKVSPHCCSCPTLLSPIRLIGIVHLYDLSVSFVKYFANSILANLCNSLDNCTDEFWVDLESEICWSHDSDLLPCCFLFPGFMAEAESLLTVSASASYDRMRNAPVARALLQTLHSETSIFDSKEPPPERYMFILDRLIYLDAAEEFVEKARRFYPKREEDEDDEHTLKLPLLLTRSSLVPSGDEDEDMVDGEGRAGELHDNDTERSLY</sequence>
<name>A0A3B3SMT4_9TELE</name>
<accession>A0A3B3SMT4</accession>
<feature type="compositionally biased region" description="Basic and acidic residues" evidence="1">
    <location>
        <begin position="231"/>
        <end position="248"/>
    </location>
</feature>
<keyword evidence="4" id="KW-1185">Reference proteome</keyword>
<dbReference type="Pfam" id="PF15812">
    <property type="entry name" value="MREG"/>
    <property type="match status" value="1"/>
</dbReference>
<evidence type="ECO:0000313" key="3">
    <source>
        <dbReference type="Ensembl" id="ENSPKIP00000031653.1"/>
    </source>
</evidence>
<feature type="signal peptide" evidence="2">
    <location>
        <begin position="1"/>
        <end position="26"/>
    </location>
</feature>
<feature type="chain" id="PRO_5017282545" evidence="2">
    <location>
        <begin position="27"/>
        <end position="248"/>
    </location>
</feature>
<dbReference type="GeneTree" id="ENSGT00940000165323"/>
<keyword evidence="2" id="KW-0732">Signal</keyword>
<protein>
    <submittedName>
        <fullName evidence="3">Uncharacterized protein</fullName>
    </submittedName>
</protein>
<dbReference type="GO" id="GO:0042470">
    <property type="term" value="C:melanosome"/>
    <property type="evidence" value="ECO:0007669"/>
    <property type="project" value="InterPro"/>
</dbReference>
<organism evidence="3 4">
    <name type="scientific">Paramormyrops kingsleyae</name>
    <dbReference type="NCBI Taxonomy" id="1676925"/>
    <lineage>
        <taxon>Eukaryota</taxon>
        <taxon>Metazoa</taxon>
        <taxon>Chordata</taxon>
        <taxon>Craniata</taxon>
        <taxon>Vertebrata</taxon>
        <taxon>Euteleostomi</taxon>
        <taxon>Actinopterygii</taxon>
        <taxon>Neopterygii</taxon>
        <taxon>Teleostei</taxon>
        <taxon>Osteoglossocephala</taxon>
        <taxon>Osteoglossomorpha</taxon>
        <taxon>Osteoglossiformes</taxon>
        <taxon>Mormyridae</taxon>
        <taxon>Paramormyrops</taxon>
    </lineage>
</organism>